<accession>A0A165F6A1</accession>
<proteinExistence type="predicted"/>
<organism evidence="6 7">
    <name type="scientific">Laetiporus sulphureus 93-53</name>
    <dbReference type="NCBI Taxonomy" id="1314785"/>
    <lineage>
        <taxon>Eukaryota</taxon>
        <taxon>Fungi</taxon>
        <taxon>Dikarya</taxon>
        <taxon>Basidiomycota</taxon>
        <taxon>Agaricomycotina</taxon>
        <taxon>Agaricomycetes</taxon>
        <taxon>Polyporales</taxon>
        <taxon>Laetiporus</taxon>
    </lineage>
</organism>
<evidence type="ECO:0000313" key="6">
    <source>
        <dbReference type="EMBL" id="KZT08473.1"/>
    </source>
</evidence>
<dbReference type="InParanoid" id="A0A165F6A1"/>
<dbReference type="RefSeq" id="XP_040766213.1">
    <property type="nucleotide sequence ID" value="XM_040903266.1"/>
</dbReference>
<dbReference type="EMBL" id="KV427615">
    <property type="protein sequence ID" value="KZT08473.1"/>
    <property type="molecule type" value="Genomic_DNA"/>
</dbReference>
<dbReference type="PROSITE" id="PS50102">
    <property type="entry name" value="RRM"/>
    <property type="match status" value="1"/>
</dbReference>
<dbReference type="InterPro" id="IPR035979">
    <property type="entry name" value="RBD_domain_sf"/>
</dbReference>
<comment type="subcellular location">
    <subcellularLocation>
        <location evidence="1">Nucleus</location>
        <location evidence="1">Nucleolus</location>
    </subcellularLocation>
</comment>
<dbReference type="STRING" id="1314785.A0A165F6A1"/>
<dbReference type="CDD" id="cd12307">
    <property type="entry name" value="RRM_NIFK_like"/>
    <property type="match status" value="1"/>
</dbReference>
<keyword evidence="7" id="KW-1185">Reference proteome</keyword>
<evidence type="ECO:0000256" key="1">
    <source>
        <dbReference type="ARBA" id="ARBA00004604"/>
    </source>
</evidence>
<feature type="non-terminal residue" evidence="6">
    <location>
        <position position="1"/>
    </location>
</feature>
<evidence type="ECO:0000313" key="7">
    <source>
        <dbReference type="Proteomes" id="UP000076871"/>
    </source>
</evidence>
<dbReference type="InterPro" id="IPR000504">
    <property type="entry name" value="RRM_dom"/>
</dbReference>
<dbReference type="GO" id="GO:0003723">
    <property type="term" value="F:RNA binding"/>
    <property type="evidence" value="ECO:0007669"/>
    <property type="project" value="UniProtKB-UniRule"/>
</dbReference>
<dbReference type="GO" id="GO:0005730">
    <property type="term" value="C:nucleolus"/>
    <property type="evidence" value="ECO:0007669"/>
    <property type="project" value="UniProtKB-SubCell"/>
</dbReference>
<evidence type="ECO:0000256" key="3">
    <source>
        <dbReference type="ARBA" id="ARBA00023242"/>
    </source>
</evidence>
<protein>
    <submittedName>
        <fullName evidence="6">RNA-binding domain-containing protein</fullName>
    </submittedName>
</protein>
<dbReference type="SMART" id="SM00360">
    <property type="entry name" value="RRM"/>
    <property type="match status" value="1"/>
</dbReference>
<name>A0A165F6A1_9APHY</name>
<gene>
    <name evidence="6" type="ORF">LAESUDRAFT_620582</name>
</gene>
<evidence type="ECO:0000256" key="4">
    <source>
        <dbReference type="PROSITE-ProRule" id="PRU00176"/>
    </source>
</evidence>
<dbReference type="Pfam" id="PF00076">
    <property type="entry name" value="RRM_1"/>
    <property type="match status" value="1"/>
</dbReference>
<dbReference type="GeneID" id="63820297"/>
<keyword evidence="2 4" id="KW-0694">RNA-binding</keyword>
<keyword evidence="3" id="KW-0539">Nucleus</keyword>
<dbReference type="Gene3D" id="3.30.70.330">
    <property type="match status" value="1"/>
</dbReference>
<feature type="domain" description="RRM" evidence="5">
    <location>
        <begin position="2"/>
        <end position="80"/>
    </location>
</feature>
<feature type="non-terminal residue" evidence="6">
    <location>
        <position position="144"/>
    </location>
</feature>
<evidence type="ECO:0000259" key="5">
    <source>
        <dbReference type="PROSITE" id="PS50102"/>
    </source>
</evidence>
<dbReference type="SUPFAM" id="SSF54928">
    <property type="entry name" value="RNA-binding domain, RBD"/>
    <property type="match status" value="1"/>
</dbReference>
<dbReference type="FunCoup" id="A0A165F6A1">
    <property type="interactions" value="617"/>
</dbReference>
<evidence type="ECO:0000256" key="2">
    <source>
        <dbReference type="ARBA" id="ARBA00022884"/>
    </source>
</evidence>
<dbReference type="PANTHER" id="PTHR46754">
    <property type="entry name" value="MKI67 FHA DOMAIN-INTERACTING NUCLEOLAR PHOSPHOPROTEIN"/>
    <property type="match status" value="1"/>
</dbReference>
<sequence length="144" mass="16724">RGVIYFGRIPHGSYEDEMRAYFSQFGNVTRLRISRKKKTGHSKYCAFIEFDSASVAEIVAETMDNYLLMGHIFKCKVISNDQVHPKLWVGADRKWRTVPRVVRMQHDKKRTGKEQGKAEERLLQRQSLKKCKLEEAGIDYDAVA</sequence>
<dbReference type="AlphaFoldDB" id="A0A165F6A1"/>
<dbReference type="Proteomes" id="UP000076871">
    <property type="component" value="Unassembled WGS sequence"/>
</dbReference>
<dbReference type="OrthoDB" id="21467at2759"/>
<dbReference type="InterPro" id="IPR012677">
    <property type="entry name" value="Nucleotide-bd_a/b_plait_sf"/>
</dbReference>
<reference evidence="6 7" key="1">
    <citation type="journal article" date="2016" name="Mol. Biol. Evol.">
        <title>Comparative Genomics of Early-Diverging Mushroom-Forming Fungi Provides Insights into the Origins of Lignocellulose Decay Capabilities.</title>
        <authorList>
            <person name="Nagy L.G."/>
            <person name="Riley R."/>
            <person name="Tritt A."/>
            <person name="Adam C."/>
            <person name="Daum C."/>
            <person name="Floudas D."/>
            <person name="Sun H."/>
            <person name="Yadav J.S."/>
            <person name="Pangilinan J."/>
            <person name="Larsson K.H."/>
            <person name="Matsuura K."/>
            <person name="Barry K."/>
            <person name="Labutti K."/>
            <person name="Kuo R."/>
            <person name="Ohm R.A."/>
            <person name="Bhattacharya S.S."/>
            <person name="Shirouzu T."/>
            <person name="Yoshinaga Y."/>
            <person name="Martin F.M."/>
            <person name="Grigoriev I.V."/>
            <person name="Hibbett D.S."/>
        </authorList>
    </citation>
    <scope>NUCLEOTIDE SEQUENCE [LARGE SCALE GENOMIC DNA]</scope>
    <source>
        <strain evidence="6 7">93-53</strain>
    </source>
</reference>